<reference evidence="1 2" key="1">
    <citation type="journal article" date="2017" name="Gigascience">
        <title>Draft genome of the honey bee ectoparasitic mite, Tropilaelaps mercedesae, is shaped by the parasitic life history.</title>
        <authorList>
            <person name="Dong X."/>
            <person name="Armstrong S.D."/>
            <person name="Xia D."/>
            <person name="Makepeace B.L."/>
            <person name="Darby A.C."/>
            <person name="Kadowaki T."/>
        </authorList>
    </citation>
    <scope>NUCLEOTIDE SEQUENCE [LARGE SCALE GENOMIC DNA]</scope>
    <source>
        <strain evidence="1">Wuxi-XJTLU</strain>
    </source>
</reference>
<accession>A0A1V9XQQ0</accession>
<dbReference type="Gene3D" id="2.60.40.10">
    <property type="entry name" value="Immunoglobulins"/>
    <property type="match status" value="1"/>
</dbReference>
<gene>
    <name evidence="1" type="ORF">BIW11_08242</name>
</gene>
<dbReference type="PANTHER" id="PTHR21261:SF18">
    <property type="entry name" value="BEAT PROTEIN"/>
    <property type="match status" value="1"/>
</dbReference>
<dbReference type="SUPFAM" id="SSF48726">
    <property type="entry name" value="Immunoglobulin"/>
    <property type="match status" value="1"/>
</dbReference>
<dbReference type="OrthoDB" id="6478865at2759"/>
<evidence type="ECO:0000313" key="2">
    <source>
        <dbReference type="Proteomes" id="UP000192247"/>
    </source>
</evidence>
<protein>
    <submittedName>
        <fullName evidence="1">Uncharacterized protein</fullName>
    </submittedName>
</protein>
<dbReference type="AlphaFoldDB" id="A0A1V9XQQ0"/>
<dbReference type="PANTHER" id="PTHR21261">
    <property type="entry name" value="BEAT PROTEIN"/>
    <property type="match status" value="1"/>
</dbReference>
<proteinExistence type="predicted"/>
<organism evidence="1 2">
    <name type="scientific">Tropilaelaps mercedesae</name>
    <dbReference type="NCBI Taxonomy" id="418985"/>
    <lineage>
        <taxon>Eukaryota</taxon>
        <taxon>Metazoa</taxon>
        <taxon>Ecdysozoa</taxon>
        <taxon>Arthropoda</taxon>
        <taxon>Chelicerata</taxon>
        <taxon>Arachnida</taxon>
        <taxon>Acari</taxon>
        <taxon>Parasitiformes</taxon>
        <taxon>Mesostigmata</taxon>
        <taxon>Gamasina</taxon>
        <taxon>Dermanyssoidea</taxon>
        <taxon>Laelapidae</taxon>
        <taxon>Tropilaelaps</taxon>
    </lineage>
</organism>
<dbReference type="InParanoid" id="A0A1V9XQQ0"/>
<name>A0A1V9XQQ0_9ACAR</name>
<evidence type="ECO:0000313" key="1">
    <source>
        <dbReference type="EMBL" id="OQR75712.1"/>
    </source>
</evidence>
<dbReference type="EMBL" id="MNPL01005937">
    <property type="protein sequence ID" value="OQR75712.1"/>
    <property type="molecule type" value="Genomic_DNA"/>
</dbReference>
<comment type="caution">
    <text evidence="1">The sequence shown here is derived from an EMBL/GenBank/DDBJ whole genome shotgun (WGS) entry which is preliminary data.</text>
</comment>
<keyword evidence="2" id="KW-1185">Reference proteome</keyword>
<dbReference type="InterPro" id="IPR036179">
    <property type="entry name" value="Ig-like_dom_sf"/>
</dbReference>
<dbReference type="Proteomes" id="UP000192247">
    <property type="component" value="Unassembled WGS sequence"/>
</dbReference>
<sequence length="314" mass="36711">MSSYDQVNQTYNYQQYSRLLSQQDLRPSRQTWLHLSHQALLFFSVFTTTTTNTWAAIVHLSVPRTVNVDQMDEAILDCQYDYSTNLDDYLVVRWYLNDIKEPIYTWLPHSNTRTFNKLYEPFIDKSYRFSGESYEVYRGIRFTNLHPNLTGIYFCSVWSKWGRFKERKPMTLYRNPHFTKFELKSLSASVVSIECDVERIMRPAQVRLYRLEEHYFTALDSELTLVSVPNDRFQSATAMLKANYTVPSSPQAGTPESVLQFQCAVVYPNSDVNITRNELMLVMNAAEGRCRRTWWDVTALTAPVAAITVLVRIM</sequence>
<dbReference type="InterPro" id="IPR013783">
    <property type="entry name" value="Ig-like_fold"/>
</dbReference>